<proteinExistence type="predicted"/>
<dbReference type="RefSeq" id="WP_034642913.1">
    <property type="nucleotide sequence ID" value="NZ_CBCSJC010000030.1"/>
</dbReference>
<dbReference type="CDD" id="cd11529">
    <property type="entry name" value="NTP-PPase_MazG_Cterm"/>
    <property type="match status" value="1"/>
</dbReference>
<dbReference type="NCBIfam" id="TIGR00444">
    <property type="entry name" value="mazG"/>
    <property type="match status" value="1"/>
</dbReference>
<evidence type="ECO:0000259" key="2">
    <source>
        <dbReference type="Pfam" id="PF03819"/>
    </source>
</evidence>
<dbReference type="GO" id="GO:0046061">
    <property type="term" value="P:dATP catabolic process"/>
    <property type="evidence" value="ECO:0007669"/>
    <property type="project" value="TreeGrafter"/>
</dbReference>
<dbReference type="Pfam" id="PF03819">
    <property type="entry name" value="MazG"/>
    <property type="match status" value="2"/>
</dbReference>
<evidence type="ECO:0000313" key="4">
    <source>
        <dbReference type="Proteomes" id="UP000027822"/>
    </source>
</evidence>
<dbReference type="InterPro" id="IPR048015">
    <property type="entry name" value="NTP-PPase_MazG-like_N"/>
</dbReference>
<dbReference type="CDD" id="cd11528">
    <property type="entry name" value="NTP-PPase_MazG_Nterm"/>
    <property type="match status" value="1"/>
</dbReference>
<dbReference type="GO" id="GO:0046052">
    <property type="term" value="P:UTP catabolic process"/>
    <property type="evidence" value="ECO:0007669"/>
    <property type="project" value="TreeGrafter"/>
</dbReference>
<dbReference type="NCBIfam" id="NF007113">
    <property type="entry name" value="PRK09562.1"/>
    <property type="match status" value="1"/>
</dbReference>
<dbReference type="SUPFAM" id="SSF101386">
    <property type="entry name" value="all-alpha NTP pyrophosphatases"/>
    <property type="match status" value="2"/>
</dbReference>
<dbReference type="GO" id="GO:0047429">
    <property type="term" value="F:nucleoside triphosphate diphosphatase activity"/>
    <property type="evidence" value="ECO:0007669"/>
    <property type="project" value="InterPro"/>
</dbReference>
<dbReference type="Gene3D" id="1.10.287.1080">
    <property type="entry name" value="MazG-like"/>
    <property type="match status" value="2"/>
</dbReference>
<dbReference type="Pfam" id="PF00590">
    <property type="entry name" value="TP_methylase"/>
    <property type="match status" value="1"/>
</dbReference>
<dbReference type="Gene3D" id="3.40.1010.10">
    <property type="entry name" value="Cobalt-precorrin-4 Transmethylase, Domain 1"/>
    <property type="match status" value="1"/>
</dbReference>
<dbReference type="GO" id="GO:0008168">
    <property type="term" value="F:methyltransferase activity"/>
    <property type="evidence" value="ECO:0007669"/>
    <property type="project" value="InterPro"/>
</dbReference>
<dbReference type="InterPro" id="IPR011551">
    <property type="entry name" value="NTP_PyrPHydrolase_MazG"/>
</dbReference>
<dbReference type="InterPro" id="IPR048011">
    <property type="entry name" value="NTP-PPase_MazG-like_C"/>
</dbReference>
<dbReference type="GO" id="GO:0046047">
    <property type="term" value="P:TTP catabolic process"/>
    <property type="evidence" value="ECO:0007669"/>
    <property type="project" value="TreeGrafter"/>
</dbReference>
<keyword evidence="4" id="KW-1185">Reference proteome</keyword>
<dbReference type="FunFam" id="3.40.1010.10:FF:000008">
    <property type="entry name" value="Similar to nucleoside triphosphate pyrophosphohydrolase, MazG"/>
    <property type="match status" value="1"/>
</dbReference>
<dbReference type="InterPro" id="IPR035013">
    <property type="entry name" value="YabN_N"/>
</dbReference>
<dbReference type="AlphaFoldDB" id="A0A073K5R0"/>
<dbReference type="InterPro" id="IPR014777">
    <property type="entry name" value="4pyrrole_Mease_sub1"/>
</dbReference>
<dbReference type="PANTHER" id="PTHR30522:SF0">
    <property type="entry name" value="NUCLEOSIDE TRIPHOSPHATE PYROPHOSPHOHYDROLASE"/>
    <property type="match status" value="1"/>
</dbReference>
<dbReference type="eggNOG" id="COG3956">
    <property type="taxonomic scope" value="Bacteria"/>
</dbReference>
<dbReference type="FunFam" id="1.10.287.1080:FF:000003">
    <property type="entry name" value="Nucleoside triphosphate pyrophosphohydrolase"/>
    <property type="match status" value="1"/>
</dbReference>
<dbReference type="PIRSF" id="PIRSF002845">
    <property type="entry name" value="Ttrprl_mtas_MazG"/>
    <property type="match status" value="1"/>
</dbReference>
<dbReference type="GO" id="GO:0006203">
    <property type="term" value="P:dGTP catabolic process"/>
    <property type="evidence" value="ECO:0007669"/>
    <property type="project" value="TreeGrafter"/>
</dbReference>
<name>A0A073K5R0_9BACI</name>
<dbReference type="Proteomes" id="UP000027822">
    <property type="component" value="Unassembled WGS sequence"/>
</dbReference>
<dbReference type="FunFam" id="1.10.287.1080:FF:000001">
    <property type="entry name" value="Nucleoside triphosphate pyrophosphohydrolase"/>
    <property type="match status" value="1"/>
</dbReference>
<dbReference type="PANTHER" id="PTHR30522">
    <property type="entry name" value="NUCLEOSIDE TRIPHOSPHATE PYROPHOSPHOHYDROLASE"/>
    <property type="match status" value="1"/>
</dbReference>
<dbReference type="STRING" id="574376.BAMA_12115"/>
<dbReference type="GO" id="GO:0006950">
    <property type="term" value="P:response to stress"/>
    <property type="evidence" value="ECO:0007669"/>
    <property type="project" value="UniProtKB-ARBA"/>
</dbReference>
<feature type="domain" description="NTP pyrophosphohydrolase MazG-like" evidence="2">
    <location>
        <begin position="392"/>
        <end position="451"/>
    </location>
</feature>
<evidence type="ECO:0000313" key="3">
    <source>
        <dbReference type="EMBL" id="KEK17598.1"/>
    </source>
</evidence>
<dbReference type="GO" id="GO:0046076">
    <property type="term" value="P:dTTP catabolic process"/>
    <property type="evidence" value="ECO:0007669"/>
    <property type="project" value="TreeGrafter"/>
</dbReference>
<comment type="caution">
    <text evidence="3">The sequence shown here is derived from an EMBL/GenBank/DDBJ whole genome shotgun (WGS) entry which is preliminary data.</text>
</comment>
<sequence length="487" mass="56465">MKKTITILGLGAGELEQLTMGVYRKIKEADHMYVRTKEHPVLRELEQEGIRYTAFDHIYEAFDTFEEVYETIANTLIEKAKESDILYAVPGHPLVAERTVQLLLYKGAQNDIEVRIEGGQSFLDPMFSSLKIDPIEGFQLIDATSFERGQLELRQHVIFCQVYDSFIASEVKLTLMEMLPDEYEVYIVTAAGTSFEEVKRVPLYLLDHEAELNNLTSVYVPPVTEQETLYQQFDVLRNIIAELRGPNGCPWDKKQTHQSLKKYLIEEAYEVLEAIDEEGDDHLIEELGDVLLQVMLHAQIGEDEGWFSIDDIIRTLSEKMVRRHPHVFGEGTANNAEEVVMNWEEIKKQEKDNVKESHLSGIPKSYPQLMRAYEIQRKAGKVGFDWNDVAPMMEKVNEEWTEFQNEVTAMDNHKMLVEFGDLLFAFVNIARYYKINPEEALHATNEKFMNRFLYMEAKVAELGKEMNELTLEQLDVLWEEAKKVERE</sequence>
<gene>
    <name evidence="3" type="ORF">BAMA_12115</name>
</gene>
<accession>A0A073K5R0</accession>
<dbReference type="CDD" id="cd11723">
    <property type="entry name" value="YabN_N_like"/>
    <property type="match status" value="1"/>
</dbReference>
<dbReference type="OrthoDB" id="9808939at2"/>
<protein>
    <recommendedName>
        <fullName evidence="5">MazG family protein</fullName>
    </recommendedName>
</protein>
<dbReference type="EMBL" id="JOTN01000025">
    <property type="protein sequence ID" value="KEK17598.1"/>
    <property type="molecule type" value="Genomic_DNA"/>
</dbReference>
<organism evidence="3 4">
    <name type="scientific">Bacillus manliponensis</name>
    <dbReference type="NCBI Taxonomy" id="574376"/>
    <lineage>
        <taxon>Bacteria</taxon>
        <taxon>Bacillati</taxon>
        <taxon>Bacillota</taxon>
        <taxon>Bacilli</taxon>
        <taxon>Bacillales</taxon>
        <taxon>Bacillaceae</taxon>
        <taxon>Bacillus</taxon>
        <taxon>Bacillus cereus group</taxon>
    </lineage>
</organism>
<evidence type="ECO:0000259" key="1">
    <source>
        <dbReference type="Pfam" id="PF00590"/>
    </source>
</evidence>
<reference evidence="3 4" key="1">
    <citation type="submission" date="2014-06" db="EMBL/GenBank/DDBJ databases">
        <title>Draft genome sequence of Bacillus manliponensis JCM 15802 (MCCC 1A00708).</title>
        <authorList>
            <person name="Lai Q."/>
            <person name="Liu Y."/>
            <person name="Shao Z."/>
        </authorList>
    </citation>
    <scope>NUCLEOTIDE SEQUENCE [LARGE SCALE GENOMIC DNA]</scope>
    <source>
        <strain evidence="3 4">JCM 15802</strain>
    </source>
</reference>
<feature type="domain" description="NTP pyrophosphohydrolase MazG-like" evidence="2">
    <location>
        <begin position="255"/>
        <end position="328"/>
    </location>
</feature>
<dbReference type="InterPro" id="IPR000878">
    <property type="entry name" value="4pyrrol_Mease"/>
</dbReference>
<dbReference type="SUPFAM" id="SSF53790">
    <property type="entry name" value="Tetrapyrrole methylase"/>
    <property type="match status" value="1"/>
</dbReference>
<dbReference type="GO" id="GO:0046081">
    <property type="term" value="P:dUTP catabolic process"/>
    <property type="evidence" value="ECO:0007669"/>
    <property type="project" value="TreeGrafter"/>
</dbReference>
<dbReference type="InterPro" id="IPR035996">
    <property type="entry name" value="4pyrrol_Methylase_sf"/>
</dbReference>
<dbReference type="InterPro" id="IPR024180">
    <property type="entry name" value="Tetrapyrrole_Mease/MazG_pred"/>
</dbReference>
<evidence type="ECO:0008006" key="5">
    <source>
        <dbReference type="Google" id="ProtNLM"/>
    </source>
</evidence>
<dbReference type="InterPro" id="IPR004518">
    <property type="entry name" value="MazG-like_dom"/>
</dbReference>
<feature type="domain" description="Tetrapyrrole methylase" evidence="1">
    <location>
        <begin position="4"/>
        <end position="204"/>
    </location>
</feature>